<dbReference type="Proteomes" id="UP000252519">
    <property type="component" value="Unassembled WGS sequence"/>
</dbReference>
<dbReference type="PROSITE" id="PS50011">
    <property type="entry name" value="PROTEIN_KINASE_DOM"/>
    <property type="match status" value="1"/>
</dbReference>
<reference evidence="10 11" key="1">
    <citation type="submission" date="2014-10" db="EMBL/GenBank/DDBJ databases">
        <title>Draft genome of the hookworm Ancylostoma caninum.</title>
        <authorList>
            <person name="Mitreva M."/>
        </authorList>
    </citation>
    <scope>NUCLEOTIDE SEQUENCE [LARGE SCALE GENOMIC DNA]</scope>
    <source>
        <strain evidence="10 11">Baltimore</strain>
    </source>
</reference>
<evidence type="ECO:0000256" key="8">
    <source>
        <dbReference type="RuleBase" id="RU000304"/>
    </source>
</evidence>
<keyword evidence="6" id="KW-0137">Centromere</keyword>
<feature type="domain" description="Protein kinase" evidence="9">
    <location>
        <begin position="153"/>
        <end position="235"/>
    </location>
</feature>
<dbReference type="GO" id="GO:0004674">
    <property type="term" value="F:protein serine/threonine kinase activity"/>
    <property type="evidence" value="ECO:0007669"/>
    <property type="project" value="UniProtKB-KW"/>
</dbReference>
<dbReference type="GO" id="GO:0032991">
    <property type="term" value="C:protein-containing complex"/>
    <property type="evidence" value="ECO:0007669"/>
    <property type="project" value="UniProtKB-ARBA"/>
</dbReference>
<gene>
    <name evidence="10" type="ORF">ANCCAN_11171</name>
</gene>
<evidence type="ECO:0000259" key="9">
    <source>
        <dbReference type="PROSITE" id="PS50011"/>
    </source>
</evidence>
<sequence length="235" mass="26658">MLFADFFAPLNHELEEQMKKEQNEEEIYAQSTFMRRRSLAPSNPVVIAAKPSVPKPRTVQAAERSMEIALDKMKIGDSQQAEPELECMEDGDHDKTGVGLVDEAVTSVINPWNRDVRFEILKRCRKPCYQHDFDTPCPRVMAGKTVNFGGEAFNIVELVGQGGFAKVYKCKNEEGKTLALKDLSNKWIDPSWYIVALIAIQIAKVLRELHAIKIIHGDIKPDNFMILGRRTQRLS</sequence>
<evidence type="ECO:0000256" key="4">
    <source>
        <dbReference type="ARBA" id="ARBA00022838"/>
    </source>
</evidence>
<keyword evidence="8" id="KW-0723">Serine/threonine-protein kinase</keyword>
<name>A0A368GIN5_ANCCA</name>
<evidence type="ECO:0000256" key="7">
    <source>
        <dbReference type="PROSITE-ProRule" id="PRU10141"/>
    </source>
</evidence>
<evidence type="ECO:0000256" key="1">
    <source>
        <dbReference type="ARBA" id="ARBA00004629"/>
    </source>
</evidence>
<dbReference type="OrthoDB" id="248495at2759"/>
<evidence type="ECO:0000313" key="11">
    <source>
        <dbReference type="Proteomes" id="UP000252519"/>
    </source>
</evidence>
<dbReference type="InterPro" id="IPR008271">
    <property type="entry name" value="Ser/Thr_kinase_AS"/>
</dbReference>
<dbReference type="GO" id="GO:0005524">
    <property type="term" value="F:ATP binding"/>
    <property type="evidence" value="ECO:0007669"/>
    <property type="project" value="UniProtKB-UniRule"/>
</dbReference>
<dbReference type="InterPro" id="IPR015661">
    <property type="entry name" value="Bub1/Mad3"/>
</dbReference>
<dbReference type="GO" id="GO:0005634">
    <property type="term" value="C:nucleus"/>
    <property type="evidence" value="ECO:0007669"/>
    <property type="project" value="TreeGrafter"/>
</dbReference>
<comment type="caution">
    <text evidence="10">The sequence shown here is derived from an EMBL/GenBank/DDBJ whole genome shotgun (WGS) entry which is preliminary data.</text>
</comment>
<keyword evidence="8" id="KW-0418">Kinase</keyword>
<proteinExistence type="inferred from homology"/>
<dbReference type="InterPro" id="IPR017441">
    <property type="entry name" value="Protein_kinase_ATP_BS"/>
</dbReference>
<keyword evidence="11" id="KW-1185">Reference proteome</keyword>
<organism evidence="10 11">
    <name type="scientific">Ancylostoma caninum</name>
    <name type="common">Dog hookworm</name>
    <dbReference type="NCBI Taxonomy" id="29170"/>
    <lineage>
        <taxon>Eukaryota</taxon>
        <taxon>Metazoa</taxon>
        <taxon>Ecdysozoa</taxon>
        <taxon>Nematoda</taxon>
        <taxon>Chromadorea</taxon>
        <taxon>Rhabditida</taxon>
        <taxon>Rhabditina</taxon>
        <taxon>Rhabditomorpha</taxon>
        <taxon>Strongyloidea</taxon>
        <taxon>Ancylostomatidae</taxon>
        <taxon>Ancylostomatinae</taxon>
        <taxon>Ancylostoma</taxon>
    </lineage>
</organism>
<dbReference type="InterPro" id="IPR000719">
    <property type="entry name" value="Prot_kinase_dom"/>
</dbReference>
<evidence type="ECO:0000256" key="3">
    <source>
        <dbReference type="ARBA" id="ARBA00022741"/>
    </source>
</evidence>
<feature type="binding site" evidence="7">
    <location>
        <position position="181"/>
    </location>
    <ligand>
        <name>ATP</name>
        <dbReference type="ChEBI" id="CHEBI:30616"/>
    </ligand>
</feature>
<comment type="similarity">
    <text evidence="8">Belongs to the protein kinase superfamily.</text>
</comment>
<dbReference type="GO" id="GO:0000776">
    <property type="term" value="C:kinetochore"/>
    <property type="evidence" value="ECO:0007669"/>
    <property type="project" value="UniProtKB-KW"/>
</dbReference>
<dbReference type="PANTHER" id="PTHR14030:SF4">
    <property type="entry name" value="BUB1 KINASE, ISOFORM A-RELATED"/>
    <property type="match status" value="1"/>
</dbReference>
<keyword evidence="5 7" id="KW-0067">ATP-binding</keyword>
<protein>
    <recommendedName>
        <fullName evidence="9">Protein kinase domain-containing protein</fullName>
    </recommendedName>
</protein>
<dbReference type="EMBL" id="JOJR01000177">
    <property type="protein sequence ID" value="RCN42835.1"/>
    <property type="molecule type" value="Genomic_DNA"/>
</dbReference>
<keyword evidence="3 7" id="KW-0547">Nucleotide-binding</keyword>
<comment type="subcellular location">
    <subcellularLocation>
        <location evidence="1">Chromosome</location>
        <location evidence="1">Centromere</location>
        <location evidence="1">Kinetochore</location>
    </subcellularLocation>
</comment>
<dbReference type="Gene3D" id="1.10.510.10">
    <property type="entry name" value="Transferase(Phosphotransferase) domain 1"/>
    <property type="match status" value="2"/>
</dbReference>
<dbReference type="STRING" id="29170.A0A368GIN5"/>
<dbReference type="AlphaFoldDB" id="A0A368GIN5"/>
<dbReference type="PROSITE" id="PS00108">
    <property type="entry name" value="PROTEIN_KINASE_ST"/>
    <property type="match status" value="1"/>
</dbReference>
<keyword evidence="2" id="KW-0158">Chromosome</keyword>
<keyword evidence="4" id="KW-0995">Kinetochore</keyword>
<dbReference type="PROSITE" id="PS00107">
    <property type="entry name" value="PROTEIN_KINASE_ATP"/>
    <property type="match status" value="1"/>
</dbReference>
<evidence type="ECO:0000256" key="5">
    <source>
        <dbReference type="ARBA" id="ARBA00022840"/>
    </source>
</evidence>
<evidence type="ECO:0000313" key="10">
    <source>
        <dbReference type="EMBL" id="RCN42835.1"/>
    </source>
</evidence>
<evidence type="ECO:0000256" key="2">
    <source>
        <dbReference type="ARBA" id="ARBA00022454"/>
    </source>
</evidence>
<evidence type="ECO:0000256" key="6">
    <source>
        <dbReference type="ARBA" id="ARBA00023328"/>
    </source>
</evidence>
<keyword evidence="8" id="KW-0808">Transferase</keyword>
<dbReference type="GO" id="GO:0007094">
    <property type="term" value="P:mitotic spindle assembly checkpoint signaling"/>
    <property type="evidence" value="ECO:0007669"/>
    <property type="project" value="InterPro"/>
</dbReference>
<dbReference type="InterPro" id="IPR011009">
    <property type="entry name" value="Kinase-like_dom_sf"/>
</dbReference>
<dbReference type="GO" id="GO:0051754">
    <property type="term" value="P:meiotic sister chromatid cohesion, centromeric"/>
    <property type="evidence" value="ECO:0007669"/>
    <property type="project" value="TreeGrafter"/>
</dbReference>
<accession>A0A368GIN5</accession>
<dbReference type="PANTHER" id="PTHR14030">
    <property type="entry name" value="MITOTIC CHECKPOINT SERINE/THREONINE-PROTEIN KINASE BUB1"/>
    <property type="match status" value="1"/>
</dbReference>
<dbReference type="SUPFAM" id="SSF56112">
    <property type="entry name" value="Protein kinase-like (PK-like)"/>
    <property type="match status" value="1"/>
</dbReference>